<proteinExistence type="predicted"/>
<evidence type="ECO:0000313" key="2">
    <source>
        <dbReference type="Proteomes" id="UP001321014"/>
    </source>
</evidence>
<evidence type="ECO:0000313" key="1">
    <source>
        <dbReference type="EMBL" id="MCU9838458.1"/>
    </source>
</evidence>
<organism evidence="1 2">
    <name type="scientific">Ruegeria marisflavi</name>
    <dbReference type="NCBI Taxonomy" id="2984152"/>
    <lineage>
        <taxon>Bacteria</taxon>
        <taxon>Pseudomonadati</taxon>
        <taxon>Pseudomonadota</taxon>
        <taxon>Alphaproteobacteria</taxon>
        <taxon>Rhodobacterales</taxon>
        <taxon>Roseobacteraceae</taxon>
        <taxon>Ruegeria</taxon>
    </lineage>
</organism>
<dbReference type="Proteomes" id="UP001321014">
    <property type="component" value="Unassembled WGS sequence"/>
</dbReference>
<sequence>MPRSYETALPASTGFLLTPPDISLVTTCMDLGRRAAEAQADDATARLCVRIANDCQLISDMKMDQTFPAQFGRSQVFESFAATRERHL</sequence>
<accession>A0ABT2WRC4</accession>
<dbReference type="EMBL" id="JAOVQN010000011">
    <property type="protein sequence ID" value="MCU9838458.1"/>
    <property type="molecule type" value="Genomic_DNA"/>
</dbReference>
<keyword evidence="2" id="KW-1185">Reference proteome</keyword>
<protein>
    <submittedName>
        <fullName evidence="1">Uncharacterized protein</fullName>
    </submittedName>
</protein>
<comment type="caution">
    <text evidence="1">The sequence shown here is derived from an EMBL/GenBank/DDBJ whole genome shotgun (WGS) entry which is preliminary data.</text>
</comment>
<name>A0ABT2WRC4_9RHOB</name>
<reference evidence="1 2" key="1">
    <citation type="submission" date="2022-10" db="EMBL/GenBank/DDBJ databases">
        <title>Ruegeria sp. nov., isolated from ocean surface water.</title>
        <authorList>
            <person name="He W."/>
            <person name="Wang L."/>
            <person name="Zhang D.-F."/>
        </authorList>
    </citation>
    <scope>NUCLEOTIDE SEQUENCE [LARGE SCALE GENOMIC DNA]</scope>
    <source>
        <strain evidence="1 2">WL0004</strain>
    </source>
</reference>
<gene>
    <name evidence="1" type="ORF">OEZ49_11830</name>
</gene>
<dbReference type="RefSeq" id="WP_263388502.1">
    <property type="nucleotide sequence ID" value="NZ_JAOVQN010000011.1"/>
</dbReference>